<dbReference type="Proteomes" id="UP000722485">
    <property type="component" value="Unassembled WGS sequence"/>
</dbReference>
<dbReference type="OrthoDB" id="2580675at2759"/>
<feature type="chain" id="PRO_5040343045" evidence="1">
    <location>
        <begin position="29"/>
        <end position="684"/>
    </location>
</feature>
<protein>
    <submittedName>
        <fullName evidence="2">Uncharacterized protein</fullName>
    </submittedName>
</protein>
<organism evidence="2 3">
    <name type="scientific">Cylindrodendrum hubeiense</name>
    <dbReference type="NCBI Taxonomy" id="595255"/>
    <lineage>
        <taxon>Eukaryota</taxon>
        <taxon>Fungi</taxon>
        <taxon>Dikarya</taxon>
        <taxon>Ascomycota</taxon>
        <taxon>Pezizomycotina</taxon>
        <taxon>Sordariomycetes</taxon>
        <taxon>Hypocreomycetidae</taxon>
        <taxon>Hypocreales</taxon>
        <taxon>Nectriaceae</taxon>
        <taxon>Cylindrodendrum</taxon>
    </lineage>
</organism>
<dbReference type="CDD" id="cd00146">
    <property type="entry name" value="PKD"/>
    <property type="match status" value="1"/>
</dbReference>
<reference evidence="2" key="1">
    <citation type="submission" date="2020-03" db="EMBL/GenBank/DDBJ databases">
        <title>Draft Genome Sequence of Cylindrodendrum hubeiense.</title>
        <authorList>
            <person name="Buettner E."/>
            <person name="Kellner H."/>
        </authorList>
    </citation>
    <scope>NUCLEOTIDE SEQUENCE</scope>
    <source>
        <strain evidence="2">IHI 201604</strain>
    </source>
</reference>
<gene>
    <name evidence="2" type="ORF">G7Z17_g2468</name>
</gene>
<feature type="signal peptide" evidence="1">
    <location>
        <begin position="1"/>
        <end position="28"/>
    </location>
</feature>
<evidence type="ECO:0000256" key="1">
    <source>
        <dbReference type="SAM" id="SignalP"/>
    </source>
</evidence>
<proteinExistence type="predicted"/>
<keyword evidence="3" id="KW-1185">Reference proteome</keyword>
<accession>A0A9P5HCQ5</accession>
<dbReference type="EMBL" id="JAANBB010000025">
    <property type="protein sequence ID" value="KAF7555024.1"/>
    <property type="molecule type" value="Genomic_DNA"/>
</dbReference>
<dbReference type="AlphaFoldDB" id="A0A9P5HCQ5"/>
<comment type="caution">
    <text evidence="2">The sequence shown here is derived from an EMBL/GenBank/DDBJ whole genome shotgun (WGS) entry which is preliminary data.</text>
</comment>
<sequence>MEPPTVSNLWSCILTAALVFTAIPGAFAATIKASGPDCVTLGSSGPLQVTLDCIDPIYNLAVIDSETEVSVPVPHRKISGHFDGTTVDFNIYLPHDGWDGRFFQLVYPLQSSIASDYDIRFSAESGAYAVRVSGTLGYRADAAAAKFARTLAGKYYKRESAGIYGYIYGGSGGSLQTIGAIENTFGVWSGAVAMIQAVPVSNPNNWCIRGFGGFVLESKKDKLADVLGPGGHGDPSKVLNTLEKSVLQEVSALGVELKIWGDDFEGAGQNRKGLWDSIMEMTLPNVRLADPTYADDFWSKPGYIGAEQSALGKFFRKKLFKYQATVREVRFGTDNIPNEIILDKFPSNVPDHGLEFTIQSKDGEGTAGTFTAELDQSSKTARIKVNNSPTVLASLVKGTKLSIDNRWFLSMLGYHRHQIPTRSGFYGYDYLRNQNGEPIYPQRSFLLAPAIMRVASGGGTHTGNITTKVIVMDALRDYDAFPWHADWYKDQVQTSLGNRFSDNYRLYYSDNADHYIGEVTKPVSTRLIDAAGIAEQHVRDVSAWVEKGKEPPISTRYAVQKGQVDVPRSASQRRGIQPIVELTTQGAKRVETKLGRSVDFKAHVELPPNTGKVVSVEWDFEGVGDYIKKEFGTARQSFDVKVTNNYLKRGTYFPSVRVTSHRDGDTTTPYCLTRNLDRVRVIVK</sequence>
<keyword evidence="1" id="KW-0732">Signal</keyword>
<evidence type="ECO:0000313" key="2">
    <source>
        <dbReference type="EMBL" id="KAF7555024.1"/>
    </source>
</evidence>
<evidence type="ECO:0000313" key="3">
    <source>
        <dbReference type="Proteomes" id="UP000722485"/>
    </source>
</evidence>
<name>A0A9P5HCQ5_9HYPO</name>